<dbReference type="RefSeq" id="WP_088528082.1">
    <property type="nucleotide sequence ID" value="NZ_NGUO01000016.1"/>
</dbReference>
<dbReference type="Proteomes" id="UP000198104">
    <property type="component" value="Unassembled WGS sequence"/>
</dbReference>
<proteinExistence type="predicted"/>
<feature type="domain" description="Protein NO VEIN C-terminal" evidence="2">
    <location>
        <begin position="263"/>
        <end position="363"/>
    </location>
</feature>
<dbReference type="EMBL" id="NGUO01000016">
    <property type="protein sequence ID" value="OWS69418.1"/>
    <property type="molecule type" value="Genomic_DNA"/>
</dbReference>
<evidence type="ECO:0000259" key="2">
    <source>
        <dbReference type="Pfam" id="PF13020"/>
    </source>
</evidence>
<dbReference type="Pfam" id="PF13020">
    <property type="entry name" value="NOV_C"/>
    <property type="match status" value="1"/>
</dbReference>
<dbReference type="OrthoDB" id="9802640at2"/>
<reference evidence="3 4" key="1">
    <citation type="submission" date="2017-05" db="EMBL/GenBank/DDBJ databases">
        <title>Polynucleobacter sp. MWH-K35W1 isolated from the permanently anoxic monimolimnion of a meromictic lake.</title>
        <authorList>
            <person name="Hahn M.W."/>
        </authorList>
    </citation>
    <scope>NUCLEOTIDE SEQUENCE [LARGE SCALE GENOMIC DNA]</scope>
    <source>
        <strain evidence="3 4">MWH-K35W1</strain>
    </source>
</reference>
<name>A0A254PT00_9BURK</name>
<evidence type="ECO:0000259" key="1">
    <source>
        <dbReference type="Pfam" id="PF12102"/>
    </source>
</evidence>
<evidence type="ECO:0000313" key="3">
    <source>
        <dbReference type="EMBL" id="OWS69418.1"/>
    </source>
</evidence>
<feature type="domain" description="Type IV methyl-directed restriction enzyme EcoKMcrB subunit DNA-binding" evidence="1">
    <location>
        <begin position="12"/>
        <end position="199"/>
    </location>
</feature>
<accession>A0A254PT00</accession>
<protein>
    <submittedName>
        <fullName evidence="3">Uncharacterized protein</fullName>
    </submittedName>
</protein>
<dbReference type="Pfam" id="PF12102">
    <property type="entry name" value="MrcB_N"/>
    <property type="match status" value="1"/>
</dbReference>
<dbReference type="InterPro" id="IPR021961">
    <property type="entry name" value="McrB_DNA-bd"/>
</dbReference>
<keyword evidence="4" id="KW-1185">Reference proteome</keyword>
<dbReference type="AlphaFoldDB" id="A0A254PT00"/>
<evidence type="ECO:0000313" key="4">
    <source>
        <dbReference type="Proteomes" id="UP000198104"/>
    </source>
</evidence>
<organism evidence="3 4">
    <name type="scientific">Polynucleobacter aenigmaticus</name>
    <dbReference type="NCBI Taxonomy" id="1743164"/>
    <lineage>
        <taxon>Bacteria</taxon>
        <taxon>Pseudomonadati</taxon>
        <taxon>Pseudomonadota</taxon>
        <taxon>Betaproteobacteria</taxon>
        <taxon>Burkholderiales</taxon>
        <taxon>Burkholderiaceae</taxon>
        <taxon>Polynucleobacter</taxon>
    </lineage>
</organism>
<sequence length="390" mass="44533">MFRQEIINLASDWSAYRARKTTDGSHPIHKLIHDEMPQSLLEWTPSPEVYKFQGSDGQGNILAAPWIAVFNRNITESATKGYYLVYLLSEDLKRLVLEVGFGATQFEKRFGRGKKFYESVDSAVSNMRLNSKHLADTSLVDSLSRSNIERVHLASADDFRLKAYEHCAIYSLTYQIDSLPSDEQLKRDYLEYLTLYDRMAGSLLLAEVDDYVLETLEPIKVSTDLEIIEFALRPKRRVTKASGGSSGGNYRRSKKSDKIGRLGEEFIVDYEKRQLISKGLTELAAKVVFHREDAVHRTPGWDVTSFFDDGRPKYIEVKSSEGDTINDIILTRNEWAKAQDPALANDYFIYLVTNITNKPKIEILRNPANYVLDGKLDIEVESYSLSLREI</sequence>
<gene>
    <name evidence="3" type="ORF">CBI30_09590</name>
</gene>
<dbReference type="Gene3D" id="3.30.920.90">
    <property type="match status" value="1"/>
</dbReference>
<dbReference type="InterPro" id="IPR024975">
    <property type="entry name" value="NOV_C"/>
</dbReference>
<comment type="caution">
    <text evidence="3">The sequence shown here is derived from an EMBL/GenBank/DDBJ whole genome shotgun (WGS) entry which is preliminary data.</text>
</comment>